<evidence type="ECO:0000256" key="3">
    <source>
        <dbReference type="ARBA" id="ARBA00022471"/>
    </source>
</evidence>
<comment type="similarity">
    <text evidence="2 6">Belongs to the plant self-incompatibility (S1) protein family.</text>
</comment>
<keyword evidence="8" id="KW-1185">Reference proteome</keyword>
<proteinExistence type="inferred from homology"/>
<sequence>MGLRTKSLVLVVLITMVIINGRKAWILIPPKVTVSITNIADQDLTLHCKSKTEDLGVHTIKLNESYEFKFKPAPFLDITLYFCGFRWSSERKGGKAWILIPPEVTVSITNIIDRDLTLHCKSKTEDLGVHTIKLNESYEFKFKPAPVLDITLYFCGFRWSFESETTLHRFDIYEERRDQWCTKCSWQLMPAGPCLNAGPGKIKCYDWK</sequence>
<name>A0A834WDM5_9FABA</name>
<dbReference type="Pfam" id="PF05938">
    <property type="entry name" value="Self-incomp_S1"/>
    <property type="match status" value="2"/>
</dbReference>
<dbReference type="OrthoDB" id="1430548at2759"/>
<evidence type="ECO:0000256" key="6">
    <source>
        <dbReference type="RuleBase" id="RU367044"/>
    </source>
</evidence>
<evidence type="ECO:0000256" key="4">
    <source>
        <dbReference type="ARBA" id="ARBA00022525"/>
    </source>
</evidence>
<dbReference type="PANTHER" id="PTHR31232">
    <property type="match status" value="1"/>
</dbReference>
<evidence type="ECO:0000313" key="8">
    <source>
        <dbReference type="Proteomes" id="UP000634136"/>
    </source>
</evidence>
<evidence type="ECO:0000313" key="7">
    <source>
        <dbReference type="EMBL" id="KAF7819500.1"/>
    </source>
</evidence>
<evidence type="ECO:0000256" key="5">
    <source>
        <dbReference type="ARBA" id="ARBA00022729"/>
    </source>
</evidence>
<dbReference type="EMBL" id="JAAIUW010000008">
    <property type="protein sequence ID" value="KAF7819500.1"/>
    <property type="molecule type" value="Genomic_DNA"/>
</dbReference>
<keyword evidence="5" id="KW-0732">Signal</keyword>
<dbReference type="GO" id="GO:0060320">
    <property type="term" value="P:rejection of self pollen"/>
    <property type="evidence" value="ECO:0007669"/>
    <property type="project" value="UniProtKB-KW"/>
</dbReference>
<dbReference type="GO" id="GO:0005576">
    <property type="term" value="C:extracellular region"/>
    <property type="evidence" value="ECO:0007669"/>
    <property type="project" value="UniProtKB-SubCell"/>
</dbReference>
<dbReference type="InterPro" id="IPR010264">
    <property type="entry name" value="Self-incomp_S1"/>
</dbReference>
<comment type="caution">
    <text evidence="7">The sequence shown here is derived from an EMBL/GenBank/DDBJ whole genome shotgun (WGS) entry which is preliminary data.</text>
</comment>
<gene>
    <name evidence="7" type="ORF">G2W53_024955</name>
</gene>
<comment type="subcellular location">
    <subcellularLocation>
        <location evidence="1 6">Secreted</location>
    </subcellularLocation>
</comment>
<organism evidence="7 8">
    <name type="scientific">Senna tora</name>
    <dbReference type="NCBI Taxonomy" id="362788"/>
    <lineage>
        <taxon>Eukaryota</taxon>
        <taxon>Viridiplantae</taxon>
        <taxon>Streptophyta</taxon>
        <taxon>Embryophyta</taxon>
        <taxon>Tracheophyta</taxon>
        <taxon>Spermatophyta</taxon>
        <taxon>Magnoliopsida</taxon>
        <taxon>eudicotyledons</taxon>
        <taxon>Gunneridae</taxon>
        <taxon>Pentapetalae</taxon>
        <taxon>rosids</taxon>
        <taxon>fabids</taxon>
        <taxon>Fabales</taxon>
        <taxon>Fabaceae</taxon>
        <taxon>Caesalpinioideae</taxon>
        <taxon>Cassia clade</taxon>
        <taxon>Senna</taxon>
    </lineage>
</organism>
<dbReference type="PANTHER" id="PTHR31232:SF43">
    <property type="entry name" value="S-PROTEIN HOMOLOG 29-RELATED"/>
    <property type="match status" value="1"/>
</dbReference>
<evidence type="ECO:0000256" key="1">
    <source>
        <dbReference type="ARBA" id="ARBA00004613"/>
    </source>
</evidence>
<protein>
    <recommendedName>
        <fullName evidence="6">S-protein homolog</fullName>
    </recommendedName>
</protein>
<keyword evidence="3 6" id="KW-0713">Self-incompatibility</keyword>
<dbReference type="Proteomes" id="UP000634136">
    <property type="component" value="Unassembled WGS sequence"/>
</dbReference>
<reference evidence="7" key="1">
    <citation type="submission" date="2020-09" db="EMBL/GenBank/DDBJ databases">
        <title>Genome-Enabled Discovery of Anthraquinone Biosynthesis in Senna tora.</title>
        <authorList>
            <person name="Kang S.-H."/>
            <person name="Pandey R.P."/>
            <person name="Lee C.-M."/>
            <person name="Sim J.-S."/>
            <person name="Jeong J.-T."/>
            <person name="Choi B.-S."/>
            <person name="Jung M."/>
            <person name="Ginzburg D."/>
            <person name="Zhao K."/>
            <person name="Won S.Y."/>
            <person name="Oh T.-J."/>
            <person name="Yu Y."/>
            <person name="Kim N.-H."/>
            <person name="Lee O.R."/>
            <person name="Lee T.-H."/>
            <person name="Bashyal P."/>
            <person name="Kim T.-S."/>
            <person name="Lee W.-H."/>
            <person name="Kawkins C."/>
            <person name="Kim C.-K."/>
            <person name="Kim J.S."/>
            <person name="Ahn B.O."/>
            <person name="Rhee S.Y."/>
            <person name="Sohng J.K."/>
        </authorList>
    </citation>
    <scope>NUCLEOTIDE SEQUENCE</scope>
    <source>
        <tissue evidence="7">Leaf</tissue>
    </source>
</reference>
<dbReference type="AlphaFoldDB" id="A0A834WDM5"/>
<evidence type="ECO:0000256" key="2">
    <source>
        <dbReference type="ARBA" id="ARBA00005581"/>
    </source>
</evidence>
<accession>A0A834WDM5</accession>
<keyword evidence="4 6" id="KW-0964">Secreted</keyword>